<dbReference type="Proteomes" id="UP000006310">
    <property type="component" value="Chromosome 10"/>
</dbReference>
<proteinExistence type="predicted"/>
<dbReference type="GeneID" id="34527950"/>
<accession>J7RBE1</accession>
<gene>
    <name evidence="1" type="primary">KNAG0J01130</name>
    <name evidence="1" type="ordered locus">KNAG_0J01130</name>
</gene>
<evidence type="ECO:0000313" key="2">
    <source>
        <dbReference type="Proteomes" id="UP000006310"/>
    </source>
</evidence>
<dbReference type="KEGG" id="kng:KNAG_0J01130"/>
<reference evidence="1 2" key="1">
    <citation type="journal article" date="2011" name="Proc. Natl. Acad. Sci. U.S.A.">
        <title>Evolutionary erosion of yeast sex chromosomes by mating-type switching accidents.</title>
        <authorList>
            <person name="Gordon J.L."/>
            <person name="Armisen D."/>
            <person name="Proux-Wera E."/>
            <person name="Oheigeartaigh S.S."/>
            <person name="Byrne K.P."/>
            <person name="Wolfe K.H."/>
        </authorList>
    </citation>
    <scope>NUCLEOTIDE SEQUENCE [LARGE SCALE GENOMIC DNA]</scope>
    <source>
        <strain evidence="2">ATCC MYA-139 / BCRC 22969 / CBS 8797 / CCRC 22969 / KCTC 17520 / NBRC 10181 / NCYC 3082</strain>
    </source>
</reference>
<protein>
    <recommendedName>
        <fullName evidence="3">Reverse transcriptase Ty1/copia-type domain-containing protein</fullName>
    </recommendedName>
</protein>
<sequence>MSFLSRFLKDPRKIHFAAAEKVLHYLYTTRGVKIVYRETSNNCLKIYSAASYADNSDMKSTFGYIVKYAGGAVSWGSKKIPCVVLSTAEAEYIAASESLKEVIWIDELLRYMGIRCSPHQLLVDNQSALKLLDHPINHSKTKHIRVKFHFFREHVAKGTVVPQYLNTEDQMADVNTKITTREQSKTNLESLTKCIFEAVSMTTFSLLLVLSLLTSATALIFLYFSVFIIDFLLRVILSGLLPSLNI</sequence>
<dbReference type="OrthoDB" id="4069911at2759"/>
<dbReference type="RefSeq" id="XP_022466440.1">
    <property type="nucleotide sequence ID" value="XM_022610111.1"/>
</dbReference>
<dbReference type="eggNOG" id="KOG0017">
    <property type="taxonomic scope" value="Eukaryota"/>
</dbReference>
<dbReference type="HOGENOM" id="CLU_001650_6_0_1"/>
<organism evidence="1 2">
    <name type="scientific">Huiozyma naganishii (strain ATCC MYA-139 / BCRC 22969 / CBS 8797 / KCTC 17520 / NBRC 10181 / NCYC 3082 / Yp74L-3)</name>
    <name type="common">Yeast</name>
    <name type="synonym">Kazachstania naganishii</name>
    <dbReference type="NCBI Taxonomy" id="1071383"/>
    <lineage>
        <taxon>Eukaryota</taxon>
        <taxon>Fungi</taxon>
        <taxon>Dikarya</taxon>
        <taxon>Ascomycota</taxon>
        <taxon>Saccharomycotina</taxon>
        <taxon>Saccharomycetes</taxon>
        <taxon>Saccharomycetales</taxon>
        <taxon>Saccharomycetaceae</taxon>
        <taxon>Huiozyma</taxon>
    </lineage>
</organism>
<evidence type="ECO:0000313" key="1">
    <source>
        <dbReference type="EMBL" id="CCK72195.1"/>
    </source>
</evidence>
<evidence type="ECO:0008006" key="3">
    <source>
        <dbReference type="Google" id="ProtNLM"/>
    </source>
</evidence>
<dbReference type="STRING" id="1071383.J7RBE1"/>
<dbReference type="OMA" id="KNAVHHE"/>
<name>J7RBE1_HUIN7</name>
<dbReference type="EMBL" id="HE978323">
    <property type="protein sequence ID" value="CCK72195.1"/>
    <property type="molecule type" value="Genomic_DNA"/>
</dbReference>
<dbReference type="CDD" id="cd09272">
    <property type="entry name" value="RNase_HI_RT_Ty1"/>
    <property type="match status" value="1"/>
</dbReference>
<keyword evidence="2" id="KW-1185">Reference proteome</keyword>
<reference evidence="2" key="2">
    <citation type="submission" date="2012-08" db="EMBL/GenBank/DDBJ databases">
        <title>Genome sequence of Kazachstania naganishii.</title>
        <authorList>
            <person name="Gordon J.L."/>
            <person name="Armisen D."/>
            <person name="Proux-Wera E."/>
            <person name="OhEigeartaigh S.S."/>
            <person name="Byrne K.P."/>
            <person name="Wolfe K.H."/>
        </authorList>
    </citation>
    <scope>NUCLEOTIDE SEQUENCE [LARGE SCALE GENOMIC DNA]</scope>
    <source>
        <strain evidence="2">ATCC MYA-139 / BCRC 22969 / CBS 8797 / CCRC 22969 / KCTC 17520 / NBRC 10181 / NCYC 3082</strain>
    </source>
</reference>
<dbReference type="PANTHER" id="PTHR11439">
    <property type="entry name" value="GAG-POL-RELATED RETROTRANSPOSON"/>
    <property type="match status" value="1"/>
</dbReference>
<dbReference type="AlphaFoldDB" id="J7RBE1"/>